<dbReference type="InterPro" id="IPR001254">
    <property type="entry name" value="Trypsin_dom"/>
</dbReference>
<evidence type="ECO:0000256" key="12">
    <source>
        <dbReference type="ARBA" id="ARBA00024195"/>
    </source>
</evidence>
<evidence type="ECO:0000256" key="17">
    <source>
        <dbReference type="SAM" id="SignalP"/>
    </source>
</evidence>
<dbReference type="Gene3D" id="3.30.60.30">
    <property type="match status" value="1"/>
</dbReference>
<dbReference type="Pfam" id="PF00089">
    <property type="entry name" value="Trypsin"/>
    <property type="match status" value="1"/>
</dbReference>
<dbReference type="InterPro" id="IPR043504">
    <property type="entry name" value="Peptidase_S1_PA_chymotrypsin"/>
</dbReference>
<evidence type="ECO:0000256" key="16">
    <source>
        <dbReference type="SAM" id="MobiDB-lite"/>
    </source>
</evidence>
<feature type="disulfide bond" evidence="13">
    <location>
        <begin position="258"/>
        <end position="276"/>
    </location>
</feature>
<evidence type="ECO:0000256" key="6">
    <source>
        <dbReference type="ARBA" id="ARBA00022737"/>
    </source>
</evidence>
<dbReference type="SMART" id="SM00020">
    <property type="entry name" value="Tryp_SPc"/>
    <property type="match status" value="1"/>
</dbReference>
<reference evidence="20" key="1">
    <citation type="submission" date="2022-12" db="EMBL/GenBank/DDBJ databases">
        <authorList>
            <person name="Alioto T."/>
            <person name="Alioto T."/>
            <person name="Gomez Garrido J."/>
        </authorList>
    </citation>
    <scope>NUCLEOTIDE SEQUENCE</scope>
</reference>
<keyword evidence="11" id="KW-0325">Glycoprotein</keyword>
<dbReference type="InterPro" id="IPR002172">
    <property type="entry name" value="LDrepeatLR_classA_rpt"/>
</dbReference>
<sequence length="590" mass="66386">MKSLSALMFISCLQLGIFQQKDNTYLIEECVNNGYTQNSCEKVFCQPWQRCVDGSCFCKLPYQCPKNGTLVCSTEKRTLNYCQLKSLECQRKKSRFMNRGRCSSQETFQVSLKPENATSTGIIQVEVNQSPKTPVCGSPWGMNEANVACRHLGFPEGADRTDTVDPEEDSDSMECLKARCRGTETSLAECTLTRVNKTNEKVAKVACHTTHRECSPKEFRCVNRKCILSFKTCNGVNDCGDLSDEVCCKACRGKSFHCHSDVCIPRKYICNNEVDCLTGEDETRSQCDKKRSEDNENTGNRRAQQNAREGTEVAEQSMDEERRKIKTLLPQLQCGIANHTATRRKRIVGGFTAGKDEFPWQVAIKDERTTVNCGGVYIGGCWVLTAAHCVRENRAHTYQVWTGMLNTVVQEGIIEAFQVVKVIVHEKYNTKTYENDIALMEMKPKDTNSPTCYPVDSSPVCVPWSKYMFKGGHQCKVSGWGLNEEFSRQFGLKWGYIYLMENCSEIYGNRYFEGMECAGTHDGSVDSCKGDSGGPLVCFDSNNVGYVWGVVSWGENCGEKGHPGVYTKVAHYFNWIGRHTGLNLISRYNL</sequence>
<dbReference type="InterPro" id="IPR036772">
    <property type="entry name" value="SRCR-like_dom_sf"/>
</dbReference>
<dbReference type="GO" id="GO:0004252">
    <property type="term" value="F:serine-type endopeptidase activity"/>
    <property type="evidence" value="ECO:0007669"/>
    <property type="project" value="InterPro"/>
</dbReference>
<dbReference type="InterPro" id="IPR001314">
    <property type="entry name" value="Peptidase_S1A"/>
</dbReference>
<keyword evidence="3" id="KW-0964">Secreted</keyword>
<dbReference type="FunFam" id="2.40.10.10:FF:000002">
    <property type="entry name" value="Transmembrane protease serine"/>
    <property type="match status" value="1"/>
</dbReference>
<feature type="disulfide bond" evidence="13">
    <location>
        <begin position="233"/>
        <end position="248"/>
    </location>
</feature>
<dbReference type="InterPro" id="IPR001190">
    <property type="entry name" value="SRCR"/>
</dbReference>
<feature type="chain" id="PRO_5041424679" evidence="17">
    <location>
        <begin position="20"/>
        <end position="590"/>
    </location>
</feature>
<evidence type="ECO:0000313" key="20">
    <source>
        <dbReference type="EMBL" id="CAI5784511.1"/>
    </source>
</evidence>
<evidence type="ECO:0000256" key="10">
    <source>
        <dbReference type="ARBA" id="ARBA00023157"/>
    </source>
</evidence>
<dbReference type="SMART" id="SM00202">
    <property type="entry name" value="SR"/>
    <property type="match status" value="1"/>
</dbReference>
<dbReference type="GO" id="GO:0002376">
    <property type="term" value="P:immune system process"/>
    <property type="evidence" value="ECO:0007669"/>
    <property type="project" value="UniProtKB-KW"/>
</dbReference>
<evidence type="ECO:0000313" key="21">
    <source>
        <dbReference type="Proteomes" id="UP001178461"/>
    </source>
</evidence>
<feature type="disulfide bond" evidence="14">
    <location>
        <begin position="180"/>
        <end position="190"/>
    </location>
</feature>
<dbReference type="Gene3D" id="2.40.10.10">
    <property type="entry name" value="Trypsin-like serine proteases"/>
    <property type="match status" value="1"/>
</dbReference>
<dbReference type="PROSITE" id="PS50068">
    <property type="entry name" value="LDLRA_2"/>
    <property type="match status" value="2"/>
</dbReference>
<protein>
    <submittedName>
        <fullName evidence="20">Complement factor I</fullName>
    </submittedName>
</protein>
<dbReference type="SUPFAM" id="SSF57424">
    <property type="entry name" value="LDL receptor-like module"/>
    <property type="match status" value="2"/>
</dbReference>
<dbReference type="Gene3D" id="3.10.250.10">
    <property type="entry name" value="SRCR-like domain"/>
    <property type="match status" value="1"/>
</dbReference>
<keyword evidence="10 14" id="KW-1015">Disulfide bond</keyword>
<evidence type="ECO:0000256" key="2">
    <source>
        <dbReference type="ARBA" id="ARBA00009228"/>
    </source>
</evidence>
<evidence type="ECO:0000259" key="19">
    <source>
        <dbReference type="PROSITE" id="PS50287"/>
    </source>
</evidence>
<dbReference type="Pfam" id="PF21286">
    <property type="entry name" value="CFAI_FIMAC_N"/>
    <property type="match status" value="1"/>
</dbReference>
<feature type="signal peptide" evidence="17">
    <location>
        <begin position="1"/>
        <end position="19"/>
    </location>
</feature>
<feature type="disulfide bond" evidence="13">
    <location>
        <begin position="251"/>
        <end position="263"/>
    </location>
</feature>
<dbReference type="AlphaFoldDB" id="A0AA35PD34"/>
<dbReference type="InterPro" id="IPR009003">
    <property type="entry name" value="Peptidase_S1_PA"/>
</dbReference>
<comment type="similarity">
    <text evidence="12">Belongs to the peptidase S1 family. CLIP subfamily.</text>
</comment>
<evidence type="ECO:0000259" key="18">
    <source>
        <dbReference type="PROSITE" id="PS50240"/>
    </source>
</evidence>
<dbReference type="Pfam" id="PF21287">
    <property type="entry name" value="Kazal_CFAI"/>
    <property type="match status" value="1"/>
</dbReference>
<keyword evidence="9" id="KW-0391">Immunity</keyword>
<dbReference type="PROSITE" id="PS50240">
    <property type="entry name" value="TRYPSIN_DOM"/>
    <property type="match status" value="1"/>
</dbReference>
<feature type="disulfide bond" evidence="13">
    <location>
        <begin position="214"/>
        <end position="226"/>
    </location>
</feature>
<dbReference type="FunFam" id="2.40.10.10:FF:000068">
    <property type="entry name" value="transmembrane protease serine 2"/>
    <property type="match status" value="1"/>
</dbReference>
<feature type="domain" description="SRCR" evidence="19">
    <location>
        <begin position="110"/>
        <end position="208"/>
    </location>
</feature>
<dbReference type="InterPro" id="IPR003884">
    <property type="entry name" value="FacI_MAC"/>
</dbReference>
<evidence type="ECO:0000256" key="13">
    <source>
        <dbReference type="PROSITE-ProRule" id="PRU00124"/>
    </source>
</evidence>
<dbReference type="CDD" id="cd00190">
    <property type="entry name" value="Tryp_SPc"/>
    <property type="match status" value="1"/>
</dbReference>
<dbReference type="SMART" id="SM00192">
    <property type="entry name" value="LDLa"/>
    <property type="match status" value="2"/>
</dbReference>
<accession>A0AA35PD34</accession>
<evidence type="ECO:0000256" key="11">
    <source>
        <dbReference type="ARBA" id="ARBA00023180"/>
    </source>
</evidence>
<evidence type="ECO:0000256" key="1">
    <source>
        <dbReference type="ARBA" id="ARBA00004613"/>
    </source>
</evidence>
<dbReference type="Proteomes" id="UP001178461">
    <property type="component" value="Chromosome 9"/>
</dbReference>
<dbReference type="PANTHER" id="PTHR24252:SF7">
    <property type="entry name" value="HYALIN"/>
    <property type="match status" value="1"/>
</dbReference>
<evidence type="ECO:0000256" key="15">
    <source>
        <dbReference type="RuleBase" id="RU363034"/>
    </source>
</evidence>
<keyword evidence="6" id="KW-0677">Repeat</keyword>
<dbReference type="SMART" id="SM00057">
    <property type="entry name" value="FIMAC"/>
    <property type="match status" value="1"/>
</dbReference>
<comment type="subcellular location">
    <subcellularLocation>
        <location evidence="1">Secreted</location>
    </subcellularLocation>
</comment>
<dbReference type="InterPro" id="IPR048719">
    <property type="entry name" value="CFAI_KAZAL"/>
</dbReference>
<dbReference type="InterPro" id="IPR048722">
    <property type="entry name" value="CFAI_FIMAC_N"/>
</dbReference>
<dbReference type="CDD" id="cd00112">
    <property type="entry name" value="LDLa"/>
    <property type="match status" value="2"/>
</dbReference>
<dbReference type="PROSITE" id="PS01209">
    <property type="entry name" value="LDLRA_1"/>
    <property type="match status" value="1"/>
</dbReference>
<keyword evidence="8 15" id="KW-0720">Serine protease</keyword>
<dbReference type="SUPFAM" id="SSF50494">
    <property type="entry name" value="Trypsin-like serine proteases"/>
    <property type="match status" value="1"/>
</dbReference>
<dbReference type="InterPro" id="IPR033116">
    <property type="entry name" value="TRYPSIN_SER"/>
</dbReference>
<name>A0AA35PD34_9SAUR</name>
<proteinExistence type="inferred from homology"/>
<dbReference type="PROSITE" id="PS00134">
    <property type="entry name" value="TRYPSIN_HIS"/>
    <property type="match status" value="1"/>
</dbReference>
<gene>
    <name evidence="20" type="ORF">PODLI_1B036012</name>
</gene>
<organism evidence="20 21">
    <name type="scientific">Podarcis lilfordi</name>
    <name type="common">Lilford's wall lizard</name>
    <dbReference type="NCBI Taxonomy" id="74358"/>
    <lineage>
        <taxon>Eukaryota</taxon>
        <taxon>Metazoa</taxon>
        <taxon>Chordata</taxon>
        <taxon>Craniata</taxon>
        <taxon>Vertebrata</taxon>
        <taxon>Euteleostomi</taxon>
        <taxon>Lepidosauria</taxon>
        <taxon>Squamata</taxon>
        <taxon>Bifurcata</taxon>
        <taxon>Unidentata</taxon>
        <taxon>Episquamata</taxon>
        <taxon>Laterata</taxon>
        <taxon>Lacertibaenia</taxon>
        <taxon>Lacertidae</taxon>
        <taxon>Podarcis</taxon>
    </lineage>
</organism>
<feature type="region of interest" description="Disordered" evidence="16">
    <location>
        <begin position="287"/>
        <end position="319"/>
    </location>
</feature>
<evidence type="ECO:0000256" key="3">
    <source>
        <dbReference type="ARBA" id="ARBA00022525"/>
    </source>
</evidence>
<feature type="compositionally biased region" description="Polar residues" evidence="16">
    <location>
        <begin position="297"/>
        <end position="308"/>
    </location>
</feature>
<dbReference type="InterPro" id="IPR023415">
    <property type="entry name" value="LDLR_class-A_CS"/>
</dbReference>
<evidence type="ECO:0000256" key="4">
    <source>
        <dbReference type="ARBA" id="ARBA00022670"/>
    </source>
</evidence>
<dbReference type="GO" id="GO:0005576">
    <property type="term" value="C:extracellular region"/>
    <property type="evidence" value="ECO:0007669"/>
    <property type="project" value="UniProtKB-SubCell"/>
</dbReference>
<feature type="domain" description="Peptidase S1" evidence="18">
    <location>
        <begin position="347"/>
        <end position="581"/>
    </location>
</feature>
<evidence type="ECO:0000256" key="8">
    <source>
        <dbReference type="ARBA" id="ARBA00022825"/>
    </source>
</evidence>
<dbReference type="PANTHER" id="PTHR24252">
    <property type="entry name" value="ACROSIN-RELATED"/>
    <property type="match status" value="1"/>
</dbReference>
<dbReference type="PRINTS" id="PR00722">
    <property type="entry name" value="CHYMOTRYPSIN"/>
</dbReference>
<dbReference type="SUPFAM" id="SSF56487">
    <property type="entry name" value="SRCR-like"/>
    <property type="match status" value="1"/>
</dbReference>
<feature type="disulfide bond" evidence="13">
    <location>
        <begin position="221"/>
        <end position="239"/>
    </location>
</feature>
<dbReference type="PROSITE" id="PS50287">
    <property type="entry name" value="SRCR_2"/>
    <property type="match status" value="1"/>
</dbReference>
<dbReference type="EMBL" id="OX395134">
    <property type="protein sequence ID" value="CAI5784511.1"/>
    <property type="molecule type" value="Genomic_DNA"/>
</dbReference>
<keyword evidence="5 17" id="KW-0732">Signal</keyword>
<keyword evidence="21" id="KW-1185">Reference proteome</keyword>
<dbReference type="Pfam" id="PF00530">
    <property type="entry name" value="SRCR"/>
    <property type="match status" value="1"/>
</dbReference>
<comment type="similarity">
    <text evidence="2">Belongs to the peptidase S1 family. Snake venom subfamily.</text>
</comment>
<dbReference type="PROSITE" id="PS00135">
    <property type="entry name" value="TRYPSIN_SER"/>
    <property type="match status" value="1"/>
</dbReference>
<comment type="caution">
    <text evidence="14">Lacks conserved residue(s) required for the propagation of feature annotation.</text>
</comment>
<evidence type="ECO:0000256" key="9">
    <source>
        <dbReference type="ARBA" id="ARBA00022859"/>
    </source>
</evidence>
<dbReference type="GO" id="GO:0035821">
    <property type="term" value="P:modulation of process of another organism"/>
    <property type="evidence" value="ECO:0007669"/>
    <property type="project" value="UniProtKB-ARBA"/>
</dbReference>
<evidence type="ECO:0000256" key="7">
    <source>
        <dbReference type="ARBA" id="ARBA00022801"/>
    </source>
</evidence>
<dbReference type="Gene3D" id="4.10.400.10">
    <property type="entry name" value="Low-density Lipoprotein Receptor"/>
    <property type="match status" value="2"/>
</dbReference>
<keyword evidence="4 15" id="KW-0645">Protease</keyword>
<dbReference type="GO" id="GO:0016020">
    <property type="term" value="C:membrane"/>
    <property type="evidence" value="ECO:0007669"/>
    <property type="project" value="InterPro"/>
</dbReference>
<dbReference type="InterPro" id="IPR018114">
    <property type="entry name" value="TRYPSIN_HIS"/>
</dbReference>
<dbReference type="Pfam" id="PF00057">
    <property type="entry name" value="Ldl_recept_a"/>
    <property type="match status" value="2"/>
</dbReference>
<evidence type="ECO:0000256" key="14">
    <source>
        <dbReference type="PROSITE-ProRule" id="PRU00196"/>
    </source>
</evidence>
<keyword evidence="7 15" id="KW-0378">Hydrolase</keyword>
<dbReference type="InterPro" id="IPR036055">
    <property type="entry name" value="LDL_receptor-like_sf"/>
</dbReference>
<dbReference type="GO" id="GO:0006508">
    <property type="term" value="P:proteolysis"/>
    <property type="evidence" value="ECO:0007669"/>
    <property type="project" value="UniProtKB-KW"/>
</dbReference>
<evidence type="ECO:0000256" key="5">
    <source>
        <dbReference type="ARBA" id="ARBA00022729"/>
    </source>
</evidence>